<feature type="transmembrane region" description="Helical" evidence="1">
    <location>
        <begin position="72"/>
        <end position="92"/>
    </location>
</feature>
<evidence type="ECO:0000313" key="2">
    <source>
        <dbReference type="EMBL" id="CCQ90013.1"/>
    </source>
</evidence>
<feature type="transmembrane region" description="Helical" evidence="1">
    <location>
        <begin position="17"/>
        <end position="36"/>
    </location>
</feature>
<organism evidence="2 3">
    <name type="scientific">Nitrospina gracilis (strain 3/211)</name>
    <dbReference type="NCBI Taxonomy" id="1266370"/>
    <lineage>
        <taxon>Bacteria</taxon>
        <taxon>Pseudomonadati</taxon>
        <taxon>Nitrospinota/Tectimicrobiota group</taxon>
        <taxon>Nitrospinota</taxon>
        <taxon>Nitrospinia</taxon>
        <taxon>Nitrospinales</taxon>
        <taxon>Nitrospinaceae</taxon>
        <taxon>Nitrospina</taxon>
    </lineage>
</organism>
<dbReference type="HOGENOM" id="CLU_2035556_0_0_0"/>
<sequence>MTTKPISESHQKKYRQAGWAFLLLNLYYVGMVYVFLPPFNLSVAEGAGYTALALALFGTLSYFIYKGGRILAGILIFIYTVRVSGSIYTLATGDAFEAVPYVLPSTVAALYMLCRAFFNWR</sequence>
<dbReference type="InParanoid" id="M1YXJ3"/>
<dbReference type="AlphaFoldDB" id="M1YXJ3"/>
<feature type="transmembrane region" description="Helical" evidence="1">
    <location>
        <begin position="48"/>
        <end position="65"/>
    </location>
</feature>
<keyword evidence="3" id="KW-1185">Reference proteome</keyword>
<proteinExistence type="predicted"/>
<keyword evidence="1" id="KW-0472">Membrane</keyword>
<comment type="caution">
    <text evidence="2">The sequence shown here is derived from an EMBL/GenBank/DDBJ whole genome shotgun (WGS) entry which is preliminary data.</text>
</comment>
<keyword evidence="1" id="KW-0812">Transmembrane</keyword>
<evidence type="ECO:0000313" key="3">
    <source>
        <dbReference type="Proteomes" id="UP000011704"/>
    </source>
</evidence>
<dbReference type="Proteomes" id="UP000011704">
    <property type="component" value="Unassembled WGS sequence"/>
</dbReference>
<keyword evidence="1" id="KW-1133">Transmembrane helix</keyword>
<name>M1YXJ3_NITG3</name>
<protein>
    <recommendedName>
        <fullName evidence="4">Transmembrane protein</fullName>
    </recommendedName>
</protein>
<reference evidence="2 3" key="1">
    <citation type="journal article" date="2013" name="Front. Microbiol.">
        <title>The genome of Nitrospina gracilis illuminates the metabolism and evolution of the major marine nitrite oxidizer.</title>
        <authorList>
            <person name="Luecker S."/>
            <person name="Nowka B."/>
            <person name="Rattei T."/>
            <person name="Spieck E."/>
            <person name="and Daims H."/>
        </authorList>
    </citation>
    <scope>NUCLEOTIDE SEQUENCE [LARGE SCALE GENOMIC DNA]</scope>
    <source>
        <strain evidence="2 3">3/211</strain>
    </source>
</reference>
<dbReference type="RefSeq" id="WP_005007050.1">
    <property type="nucleotide sequence ID" value="NZ_HG422173.1"/>
</dbReference>
<accession>M1YXJ3</accession>
<gene>
    <name evidence="2" type="ORF">NITGR_20048</name>
</gene>
<dbReference type="STRING" id="1266370.NITGR_20048"/>
<dbReference type="EMBL" id="CAQJ01000022">
    <property type="protein sequence ID" value="CCQ90013.1"/>
    <property type="molecule type" value="Genomic_DNA"/>
</dbReference>
<evidence type="ECO:0000256" key="1">
    <source>
        <dbReference type="SAM" id="Phobius"/>
    </source>
</evidence>
<evidence type="ECO:0008006" key="4">
    <source>
        <dbReference type="Google" id="ProtNLM"/>
    </source>
</evidence>
<feature type="transmembrane region" description="Helical" evidence="1">
    <location>
        <begin position="98"/>
        <end position="118"/>
    </location>
</feature>